<dbReference type="Proteomes" id="UP001153269">
    <property type="component" value="Unassembled WGS sequence"/>
</dbReference>
<gene>
    <name evidence="2" type="ORF">PLEPLA_LOCUS27260</name>
</gene>
<feature type="compositionally biased region" description="Basic residues" evidence="1">
    <location>
        <begin position="27"/>
        <end position="39"/>
    </location>
</feature>
<evidence type="ECO:0000313" key="2">
    <source>
        <dbReference type="EMBL" id="CAB1439475.1"/>
    </source>
</evidence>
<dbReference type="AlphaFoldDB" id="A0A9N7UY40"/>
<proteinExistence type="predicted"/>
<accession>A0A9N7UY40</accession>
<keyword evidence="3" id="KW-1185">Reference proteome</keyword>
<name>A0A9N7UY40_PLEPL</name>
<comment type="caution">
    <text evidence="2">The sequence shown here is derived from an EMBL/GenBank/DDBJ whole genome shotgun (WGS) entry which is preliminary data.</text>
</comment>
<evidence type="ECO:0000256" key="1">
    <source>
        <dbReference type="SAM" id="MobiDB-lite"/>
    </source>
</evidence>
<organism evidence="2 3">
    <name type="scientific">Pleuronectes platessa</name>
    <name type="common">European plaice</name>
    <dbReference type="NCBI Taxonomy" id="8262"/>
    <lineage>
        <taxon>Eukaryota</taxon>
        <taxon>Metazoa</taxon>
        <taxon>Chordata</taxon>
        <taxon>Craniata</taxon>
        <taxon>Vertebrata</taxon>
        <taxon>Euteleostomi</taxon>
        <taxon>Actinopterygii</taxon>
        <taxon>Neopterygii</taxon>
        <taxon>Teleostei</taxon>
        <taxon>Neoteleostei</taxon>
        <taxon>Acanthomorphata</taxon>
        <taxon>Carangaria</taxon>
        <taxon>Pleuronectiformes</taxon>
        <taxon>Pleuronectoidei</taxon>
        <taxon>Pleuronectidae</taxon>
        <taxon>Pleuronectes</taxon>
    </lineage>
</organism>
<evidence type="ECO:0000313" key="3">
    <source>
        <dbReference type="Proteomes" id="UP001153269"/>
    </source>
</evidence>
<protein>
    <submittedName>
        <fullName evidence="2">Uncharacterized protein</fullName>
    </submittedName>
</protein>
<dbReference type="EMBL" id="CADEAL010002291">
    <property type="protein sequence ID" value="CAB1439475.1"/>
    <property type="molecule type" value="Genomic_DNA"/>
</dbReference>
<feature type="region of interest" description="Disordered" evidence="1">
    <location>
        <begin position="1"/>
        <end position="53"/>
    </location>
</feature>
<reference evidence="2" key="1">
    <citation type="submission" date="2020-03" db="EMBL/GenBank/DDBJ databases">
        <authorList>
            <person name="Weist P."/>
        </authorList>
    </citation>
    <scope>NUCLEOTIDE SEQUENCE</scope>
</reference>
<sequence length="100" mass="11296">MGQAGGVHWWGNIQAGQRNRGSTMGPLRRRRATVMRRPRPQAPEQSSVDEEGETFTWKRCEWRAEACGNPRVEPIRQSTSTGSECFSPAVQLKMHLFGLI</sequence>